<name>A0A481YME5_9VIRU</name>
<gene>
    <name evidence="1" type="ORF">LCDPAC01_00410</name>
</gene>
<dbReference type="EMBL" id="MK500279">
    <property type="protein sequence ID" value="QBK84560.1"/>
    <property type="molecule type" value="Genomic_DNA"/>
</dbReference>
<evidence type="ECO:0000313" key="1">
    <source>
        <dbReference type="EMBL" id="QBK84560.1"/>
    </source>
</evidence>
<sequence length="365" mass="42327">MKTKKLEKKDIATVISHGHYKTASKMILWGAEKDPCVYGSAICDIVKYGDLDITRMIADEGIVLDNIEIDTISKDYRIDWNSSKLEFLIEERAITYKSRTDLYKIALEDYPDSNFIKFFIKKGIFKMEDIVRLAMENKTAELLLEHKLHKIPSGIMFKYVLEYSYTLTIEFLKQLFEHKAMIPKDAVEIAIANDLNSVCFEFLLEHVDNVPLKLIESTAKEKNYRLLSLLLKNTSSDISESILNSIHMPTNTYKIEDYAKLLLQFNISVNGLVEELVSYKYYDTLKNVLERKMPITSRALELALEQECSKWSTDDPKIHNHDYVYLLLGHNAPVSDMARNISSKKHCRCRLNLHFTKNDLDLCDR</sequence>
<protein>
    <submittedName>
        <fullName evidence="1">Uncharacterized protein</fullName>
    </submittedName>
</protein>
<proteinExistence type="predicted"/>
<accession>A0A481YME5</accession>
<reference evidence="1" key="1">
    <citation type="journal article" date="2019" name="MBio">
        <title>Virus Genomes from Deep Sea Sediments Expand the Ocean Megavirome and Support Independent Origins of Viral Gigantism.</title>
        <authorList>
            <person name="Backstrom D."/>
            <person name="Yutin N."/>
            <person name="Jorgensen S.L."/>
            <person name="Dharamshi J."/>
            <person name="Homa F."/>
            <person name="Zaremba-Niedwiedzka K."/>
            <person name="Spang A."/>
            <person name="Wolf Y.I."/>
            <person name="Koonin E.V."/>
            <person name="Ettema T.J."/>
        </authorList>
    </citation>
    <scope>NUCLEOTIDE SEQUENCE</scope>
</reference>
<organism evidence="1">
    <name type="scientific">Pithovirus LCDPAC01</name>
    <dbReference type="NCBI Taxonomy" id="2506600"/>
    <lineage>
        <taxon>Viruses</taxon>
        <taxon>Pithoviruses</taxon>
    </lineage>
</organism>